<evidence type="ECO:0000256" key="2">
    <source>
        <dbReference type="ARBA" id="ARBA00005462"/>
    </source>
</evidence>
<sequence length="3677" mass="407348">MAHILERLVAKGRRVQNIRDQREVAFGLADISTHHELHQRMVQKGGIKTLLHLLTSSRDVDAQRFAVLAIANTSCAENYRVEIAQQETCIETLVNYIQNDEIDLTVRQYCAMALGNLAADVENHDGIASFGGVEASILILKSGAKNQELESGRYASLGLSNLAVDPELRKRIVQGGAIDPLVLIACGDDVGIQRQALAALRAICMTAEYRAQVIGAGILDPLVILSRSSETQILQEVSAALNCLSSVVECKQEVCSRALLTLLSFLLSGDEIVERHACCAIANLVEEKEIHQKLLEENGLPPIVAIFSSQDLHSKGEAARALANLSANENVQSYLVDTEILQVVVKALNHEEVNCQRFAALFLANLGTVVPSQVKIVQEGALQPLIRLVGNESAQIEARRYAGLALANLSATIINHEIIVQEGALEALFTLSNSPDILAQYYVACTLANLASNIKVHERVVNEGGIQPLIDLAYSRDPDVHLHASAALRGLSVIGDFKVKIVQEGGLEPLLRLLLSKDVDLLRQVTACLCNLSLGVENKVELGNSGLITPLIMLMQHEDKDISSYSCACLANLAEITYNQEIIVAEGGIQPCVVMVRSKFLEVQREAGRLLANLGACDAEIASQTIIENGGHNVLISFLLSRDVACQRVGTFGIGNLCTHATHRETLAMARVLEPLSTLVRDVHVNIEIRRFATLAIVNLSHEVKNHAAFIKDRVLNVIISLANSEKEVLRQYAALAVANIAKNMDFRKEVTEGGGLDSVLYLARMSSNAVRKEVLGAISTLSFVEENRFPLCTKGGLNPIIQELQDENGSYQTSRLASCAVANLSERIGNMSKIVDAGIIHLLVNNLRRKHLEENDETLRALGNLATNLDYSTLIMKERDLLDVTFSTLQHGGVNSKRMAAMLLSNLAANLQYHDNIMNTGIVDIIVRDFEISLDPKRKSDHEYTRFCLLLLSNLCTRKENHEIFLSQTYVLLLKFAKHRDIKCRHNAIIALGNLCSNRDNLEKFQGSDILNTMISFAFPPVKTEPTNAHYQAIAGIRGLSVKDQYRTLLVRKGCCEPLALAAGDECIEGMDIEVQREAAAALFNLALSEENSLEMAQSGIVRALISLFKVKDSVAQVFAVGTLSNLVEKTFEVQSRLLQVGFLQPMVKMVTTLNPSKETCREVSRCLALLANEPKSHSWLLHESVLQCIFVLIEQQDNHDCNKFAVLALANLALEITGHAQLAKVDILQKFQPLLSLKKKEINQCIAFALHNICKNPSTHDTCIKGEVPGLLCQLLQFDDAFVHLHGCLALRYLSVSQKASAKFVENKGLPILFSISQKSDMELKLEVAACLQNISLSDVNKVCILKQHGLPIVTDLTRSENNTLAHNACGIIANLAEIPSKRKEMITDGILHHIKFTLRSNCVEVQRESLRALSNLSSDFECIISITESGLLSPLVKSLSSPNSLCKRFSAMAISNLATNRKIHSRLVEEGAIDPLIYIVSQDKLEDEDALKFAYIALVNLSSSEFYHDLLMACDITRYSMKFTKSCDADLKQSAALCLANLVSNKTTHSVLHEAGALPTLERMLENSERFLHLCAASFLRGASTSGKMRASIMRPEMLRILLRLAKSDDVELQREIIATLCNLSLTGLLGEKPNAFMDSLGLQILLSFLCSADSIYRLFGAVVIGNIASDSSLHSKIFKSGTVPPLIHTTKIADKESNRCIAYTLCNLCLDDHYRNKIILEGGLFPILTLMGSTSVEDRISSISTVRALSSKPELRRFIVENGALDYVLGMCRDRDNLFCVEEACEALSWLSLNDENKISILSHSQVQNLFDLLEFIPIKEGVTIQVLRILSNCSESQICHPKILSHLKTEVFGALCDTESVSIQQEISRFMVNLFSNQNNHETLLDMMFMKHVFLLSKSKESVLQKNAMLMTMNLSTNHKIHQQLSNFKWEILEFISASLETKNNVDDMTEKLLCYCCSTVGNLFQNSDVCQLLLNNNILEKLLNLFKRDEEELSFLVTYALHQALKKSQEIDLPAWNSSIPLLLQFIERNPSNIVVHALCALRYLSECQEKAKLIMKESGLAVLEECLEQGNVDIEREVTAILCHLSSFKDLQVPVSRSTLIATTCKLCDNKDCETSRFALGTLANCMETYESQQLLLAFSSDMILTLIKLIKSKFLSTKREASRAISNWLSSDKVVKLFLNNGGLDAISSAHRIIDYELQYSLSLSLRKLSSYKLSHEEIICSRGLSSLLFLCQLSHNRDAVRHSALGLKNLSSNEDFKTVLVNEGALNVSSSLLTSSDLITTIASAQTLENLSIPRNLKFIIFENGMNDTICEQIHRNRDGEFLRHAAGILANLSTQKDIRKQMWKQEIVDALVILSKEQDDNIDYQVSKCICFMSTSLEAASNDKCKLAETIMSVAIQMVSSRNTHIADNAVTSIGNFAKDGKNQLHLAQINGFDCIVDLVKQVKEDPSSSLNSCWALGRLLLSKECRYLSQKGKCVFGYLNDICLLRSQEDDCAHVSAVLCNAAISKPCHDLIQKSGIVSNLVETLQSTSIKTVLSTLKALCNLCTTEAIRDEIVDANGLKVLLRLIHRHENCIREHAILLLANLTISVENCKKVVALGVLAQLYEILDHTSCSNINEASSTIMYNISRDISCHEYLIHIPVLKCLLTLCENEDSSCREFAMRTMCNLAANDDCRTTVREAGCIKRAILMLNDSCSDCKVFASICLANLANEKTTQSQIVLQGALTALEQQLSFTNYTGCRSTILCLTNIAANSSNHSAFLSHNLLQKLRDLWNKWKQSDINTYIACCFVNLVANRELLEIIGNHNAFSVLKEFSLSPSMNCQCAAMAAIRRLTETDSNKIQFMGNKNLLNVMNSNGKINHSDMTNEIAGCLRNLCQSEEYRQTIADVCIKTLKTFLSSNDFNTLENTMATLAYLAESKHCAVLIIENISLSSFVRLFEVKSLPVTRETSRAISNLLSYSKIHADFSLNGFQDFLNICYRYTDEELFYSISIACRKIVISTESHETLVKSLDVMSKLLKSRNLDTIKHCLTTLRDLSDCDENKHRIATHETTTILIKFLEHHDLEVKTIVTATLSHLASNYSLKKLIMRNDVITKTVSSILNASPELLLQLSGLIMNLSEEDSNRLGMVKTGVVPALAVLSRALDNSILDNVTRTFANLGSNIKVQLDIQQQGGLICLLNLASLAETPVCKLYIPMAIQFLLSNSHVRKIVMKEKGLSQISSLLNQSSLEYKLGAMRSLKLFSLDENHRVHVAKTVFYNMEKLSSVTELAFQRELICTVANLADSLDTHDLLIEKNFVEIIAKPMLNSNDIDVIRDLARFCSSISLNMKARSQILSSQILSKIIKLCRRHDKEIQRYSSLTLCNLTLLGMKKQVIAKEEGVLGVLSFLAQCSDVYVERCSLLSIAALSFGTQHDCKLLVENAGLLTTILNSISCPDYKTKQCASLALNGLLLDVDHHVKRKLCNRREDLKKLLSQLEVPDDECRHNVVFALGSLIEDKQTRSLLRDLGFISSIVNVFPKASVDTKRGIGYILAILSEEKDTLVDLIKSGAIQCVVDLAALVDIEGQLYGVFCLLFLSSNPKVQEDVVNRGVVKSLVSMMATKSVCRYYASLALLKLAENVSTHLKIAEDGGLEALLKLGKGNELDSDVKYKTSMVVSKFATNLSSRK</sequence>
<feature type="repeat" description="ARM" evidence="8">
    <location>
        <begin position="2527"/>
        <end position="2569"/>
    </location>
</feature>
<comment type="caution">
    <text evidence="9">The sequence shown here is derived from an EMBL/GenBank/DDBJ whole genome shotgun (WGS) entry which is preliminary data.</text>
</comment>
<dbReference type="PROSITE" id="PS50176">
    <property type="entry name" value="ARM_REPEAT"/>
    <property type="match status" value="8"/>
</dbReference>
<dbReference type="InterPro" id="IPR045156">
    <property type="entry name" value="Vac8"/>
</dbReference>
<dbReference type="PANTHER" id="PTHR47249">
    <property type="entry name" value="VACUOLAR PROTEIN 8"/>
    <property type="match status" value="1"/>
</dbReference>
<protein>
    <recommendedName>
        <fullName evidence="7">Vacuolar protein 8</fullName>
    </recommendedName>
</protein>
<feature type="repeat" description="ARM" evidence="8">
    <location>
        <begin position="380"/>
        <end position="424"/>
    </location>
</feature>
<dbReference type="SUPFAM" id="SSF48371">
    <property type="entry name" value="ARM repeat"/>
    <property type="match status" value="12"/>
</dbReference>
<evidence type="ECO:0000256" key="6">
    <source>
        <dbReference type="ARBA" id="ARBA00023288"/>
    </source>
</evidence>
<keyword evidence="6" id="KW-0449">Lipoprotein</keyword>
<keyword evidence="3" id="KW-0926">Vacuole</keyword>
<feature type="repeat" description="ARM" evidence="8">
    <location>
        <begin position="546"/>
        <end position="588"/>
    </location>
</feature>
<dbReference type="GO" id="GO:0043495">
    <property type="term" value="F:protein-membrane adaptor activity"/>
    <property type="evidence" value="ECO:0007669"/>
    <property type="project" value="InterPro"/>
</dbReference>
<evidence type="ECO:0000256" key="7">
    <source>
        <dbReference type="ARBA" id="ARBA00026209"/>
    </source>
</evidence>
<gene>
    <name evidence="9" type="ORF">CTEN210_11232</name>
</gene>
<evidence type="ECO:0000256" key="5">
    <source>
        <dbReference type="ARBA" id="ARBA00023136"/>
    </source>
</evidence>
<feature type="repeat" description="ARM" evidence="8">
    <location>
        <begin position="505"/>
        <end position="547"/>
    </location>
</feature>
<dbReference type="PANTHER" id="PTHR47249:SF1">
    <property type="entry name" value="VACUOLAR PROTEIN 8"/>
    <property type="match status" value="1"/>
</dbReference>
<keyword evidence="10" id="KW-1185">Reference proteome</keyword>
<dbReference type="Proteomes" id="UP001054902">
    <property type="component" value="Unassembled WGS sequence"/>
</dbReference>
<keyword evidence="5" id="KW-0472">Membrane</keyword>
<feature type="repeat" description="ARM" evidence="8">
    <location>
        <begin position="464"/>
        <end position="506"/>
    </location>
</feature>
<comment type="subcellular location">
    <subcellularLocation>
        <location evidence="1">Vacuole membrane</location>
        <topology evidence="1">Lipid-anchor</topology>
    </subcellularLocation>
</comment>
<feature type="repeat" description="ARM" evidence="8">
    <location>
        <begin position="2024"/>
        <end position="2066"/>
    </location>
</feature>
<evidence type="ECO:0000256" key="8">
    <source>
        <dbReference type="PROSITE-ProRule" id="PRU00259"/>
    </source>
</evidence>
<reference evidence="9 10" key="1">
    <citation type="journal article" date="2021" name="Sci. Rep.">
        <title>The genome of the diatom Chaetoceros tenuissimus carries an ancient integrated fragment of an extant virus.</title>
        <authorList>
            <person name="Hongo Y."/>
            <person name="Kimura K."/>
            <person name="Takaki Y."/>
            <person name="Yoshida Y."/>
            <person name="Baba S."/>
            <person name="Kobayashi G."/>
            <person name="Nagasaki K."/>
            <person name="Hano T."/>
            <person name="Tomaru Y."/>
        </authorList>
    </citation>
    <scope>NUCLEOTIDE SEQUENCE [LARGE SCALE GENOMIC DNA]</scope>
    <source>
        <strain evidence="9 10">NIES-3715</strain>
    </source>
</reference>
<evidence type="ECO:0000313" key="9">
    <source>
        <dbReference type="EMBL" id="GFH54756.1"/>
    </source>
</evidence>
<proteinExistence type="inferred from homology"/>
<organism evidence="9 10">
    <name type="scientific">Chaetoceros tenuissimus</name>
    <dbReference type="NCBI Taxonomy" id="426638"/>
    <lineage>
        <taxon>Eukaryota</taxon>
        <taxon>Sar</taxon>
        <taxon>Stramenopiles</taxon>
        <taxon>Ochrophyta</taxon>
        <taxon>Bacillariophyta</taxon>
        <taxon>Coscinodiscophyceae</taxon>
        <taxon>Chaetocerotophycidae</taxon>
        <taxon>Chaetocerotales</taxon>
        <taxon>Chaetocerotaceae</taxon>
        <taxon>Chaetoceros</taxon>
    </lineage>
</organism>
<name>A0AAD3D0Y3_9STRA</name>
<evidence type="ECO:0000256" key="4">
    <source>
        <dbReference type="ARBA" id="ARBA00022737"/>
    </source>
</evidence>
<evidence type="ECO:0000256" key="3">
    <source>
        <dbReference type="ARBA" id="ARBA00022554"/>
    </source>
</evidence>
<comment type="similarity">
    <text evidence="2">Belongs to the beta-catenin family.</text>
</comment>
<accession>A0AAD3D0Y3</accession>
<evidence type="ECO:0000313" key="10">
    <source>
        <dbReference type="Proteomes" id="UP001054902"/>
    </source>
</evidence>
<feature type="repeat" description="ARM" evidence="8">
    <location>
        <begin position="796"/>
        <end position="840"/>
    </location>
</feature>
<evidence type="ECO:0000256" key="1">
    <source>
        <dbReference type="ARBA" id="ARBA00004592"/>
    </source>
</evidence>
<feature type="repeat" description="ARM" evidence="8">
    <location>
        <begin position="88"/>
        <end position="132"/>
    </location>
</feature>
<keyword evidence="4" id="KW-0677">Repeat</keyword>
<dbReference type="InterPro" id="IPR011989">
    <property type="entry name" value="ARM-like"/>
</dbReference>
<dbReference type="Gene3D" id="1.25.10.10">
    <property type="entry name" value="Leucine-rich Repeat Variant"/>
    <property type="match status" value="17"/>
</dbReference>
<dbReference type="SMART" id="SM00185">
    <property type="entry name" value="ARM"/>
    <property type="match status" value="55"/>
</dbReference>
<dbReference type="Pfam" id="PF00514">
    <property type="entry name" value="Arm"/>
    <property type="match status" value="2"/>
</dbReference>
<dbReference type="GO" id="GO:0005774">
    <property type="term" value="C:vacuolar membrane"/>
    <property type="evidence" value="ECO:0007669"/>
    <property type="project" value="UniProtKB-SubCell"/>
</dbReference>
<dbReference type="InterPro" id="IPR016024">
    <property type="entry name" value="ARM-type_fold"/>
</dbReference>
<dbReference type="GO" id="GO:0071562">
    <property type="term" value="P:nucleus-vacuole junction assembly"/>
    <property type="evidence" value="ECO:0007669"/>
    <property type="project" value="InterPro"/>
</dbReference>
<dbReference type="InterPro" id="IPR000225">
    <property type="entry name" value="Armadillo"/>
</dbReference>
<dbReference type="EMBL" id="BLLK01000047">
    <property type="protein sequence ID" value="GFH54756.1"/>
    <property type="molecule type" value="Genomic_DNA"/>
</dbReference>